<feature type="region of interest" description="Disordered" evidence="1">
    <location>
        <begin position="206"/>
        <end position="225"/>
    </location>
</feature>
<name>A0A8S3VKF3_MYTED</name>
<proteinExistence type="predicted"/>
<keyword evidence="3" id="KW-1185">Reference proteome</keyword>
<organism evidence="2 3">
    <name type="scientific">Mytilus edulis</name>
    <name type="common">Blue mussel</name>
    <dbReference type="NCBI Taxonomy" id="6550"/>
    <lineage>
        <taxon>Eukaryota</taxon>
        <taxon>Metazoa</taxon>
        <taxon>Spiralia</taxon>
        <taxon>Lophotrochozoa</taxon>
        <taxon>Mollusca</taxon>
        <taxon>Bivalvia</taxon>
        <taxon>Autobranchia</taxon>
        <taxon>Pteriomorphia</taxon>
        <taxon>Mytilida</taxon>
        <taxon>Mytiloidea</taxon>
        <taxon>Mytilidae</taxon>
        <taxon>Mytilinae</taxon>
        <taxon>Mytilus</taxon>
    </lineage>
</organism>
<evidence type="ECO:0000313" key="3">
    <source>
        <dbReference type="Proteomes" id="UP000683360"/>
    </source>
</evidence>
<dbReference type="AlphaFoldDB" id="A0A8S3VKF3"/>
<gene>
    <name evidence="2" type="ORF">MEDL_65587</name>
</gene>
<dbReference type="EMBL" id="CAJPWZ010003216">
    <property type="protein sequence ID" value="CAG2254081.1"/>
    <property type="molecule type" value="Genomic_DNA"/>
</dbReference>
<evidence type="ECO:0000256" key="1">
    <source>
        <dbReference type="SAM" id="MobiDB-lite"/>
    </source>
</evidence>
<evidence type="ECO:0000313" key="2">
    <source>
        <dbReference type="EMBL" id="CAG2254081.1"/>
    </source>
</evidence>
<accession>A0A8S3VKF3</accession>
<comment type="caution">
    <text evidence="2">The sequence shown here is derived from an EMBL/GenBank/DDBJ whole genome shotgun (WGS) entry which is preliminary data.</text>
</comment>
<dbReference type="Proteomes" id="UP000683360">
    <property type="component" value="Unassembled WGS sequence"/>
</dbReference>
<protein>
    <submittedName>
        <fullName evidence="2">Uncharacterized protein</fullName>
    </submittedName>
</protein>
<sequence length="225" mass="25939">MMTACSIYFIDLVSDSVLYFIRNNKGRNMSSELSENVLPWFRQIIRHLIWAFTDKCKDYMHGPLHFTVNSDNLRSNYYQIGDTDDKPTLRPTNTVAINIDIISDISNSMTSVPSEECATDTPDNEELNGIYTSGKHMKKCARAIQLTVTVFFMTRRQEIHLQQKRDAIRKRQSQQLVLQQLGAFIKNINQISRPLTLMPLLSGKIGQKKKNNTNNDIVENNKTRH</sequence>
<reference evidence="2" key="1">
    <citation type="submission" date="2021-03" db="EMBL/GenBank/DDBJ databases">
        <authorList>
            <person name="Bekaert M."/>
        </authorList>
    </citation>
    <scope>NUCLEOTIDE SEQUENCE</scope>
</reference>